<accession>A0ACB8QMZ0</accession>
<proteinExistence type="predicted"/>
<dbReference type="EMBL" id="MU273525">
    <property type="protein sequence ID" value="KAI0033223.1"/>
    <property type="molecule type" value="Genomic_DNA"/>
</dbReference>
<evidence type="ECO:0000313" key="1">
    <source>
        <dbReference type="EMBL" id="KAI0033223.1"/>
    </source>
</evidence>
<gene>
    <name evidence="1" type="ORF">K488DRAFT_85144</name>
</gene>
<name>A0ACB8QMZ0_9AGAM</name>
<dbReference type="Proteomes" id="UP000814128">
    <property type="component" value="Unassembled WGS sequence"/>
</dbReference>
<organism evidence="1 2">
    <name type="scientific">Vararia minispora EC-137</name>
    <dbReference type="NCBI Taxonomy" id="1314806"/>
    <lineage>
        <taxon>Eukaryota</taxon>
        <taxon>Fungi</taxon>
        <taxon>Dikarya</taxon>
        <taxon>Basidiomycota</taxon>
        <taxon>Agaricomycotina</taxon>
        <taxon>Agaricomycetes</taxon>
        <taxon>Russulales</taxon>
        <taxon>Lachnocladiaceae</taxon>
        <taxon>Vararia</taxon>
    </lineage>
</organism>
<reference evidence="1" key="2">
    <citation type="journal article" date="2022" name="New Phytol.">
        <title>Evolutionary transition to the ectomycorrhizal habit in the genomes of a hyperdiverse lineage of mushroom-forming fungi.</title>
        <authorList>
            <person name="Looney B."/>
            <person name="Miyauchi S."/>
            <person name="Morin E."/>
            <person name="Drula E."/>
            <person name="Courty P.E."/>
            <person name="Kohler A."/>
            <person name="Kuo A."/>
            <person name="LaButti K."/>
            <person name="Pangilinan J."/>
            <person name="Lipzen A."/>
            <person name="Riley R."/>
            <person name="Andreopoulos W."/>
            <person name="He G."/>
            <person name="Johnson J."/>
            <person name="Nolan M."/>
            <person name="Tritt A."/>
            <person name="Barry K.W."/>
            <person name="Grigoriev I.V."/>
            <person name="Nagy L.G."/>
            <person name="Hibbett D."/>
            <person name="Henrissat B."/>
            <person name="Matheny P.B."/>
            <person name="Labbe J."/>
            <person name="Martin F.M."/>
        </authorList>
    </citation>
    <scope>NUCLEOTIDE SEQUENCE</scope>
    <source>
        <strain evidence="1">EC-137</strain>
    </source>
</reference>
<sequence>MTSLSRGFWIEESAAIWAHGVDGMMSGGRTDAGMLAKLDGELNAIRKLEIEVKRRRNACLPLSQLPPEILRRIMSFVAADRPLVNHHCGYRKQDNSDGGDALGWISLGHVCHFLRSVVFDYHSLWAKAVCVFPGAFNDILSRSGQLPVSLVLPKRCSHSPSRIRFMINHLPQALEFIIRDCWAVGMANHETADKWPLDPALFSGKAFPLLQQVNINFDLRRQYYKNITKDIFELPPAYTPRLRRLVLRNFYIQFQPNTLHHLELCSDHPGQHAIFAPPQFLDMLRACGNLRSLILGYWLPPLETAATPTISLPFLSVLNVTDAFDRCLSFWSYIIPSQHACPVFALDDVGNGLVENGECISLAMGRFQNVESSGLISGLTVRQEIASELILQLWTNTTIQRKQDYSSSVPPLKKALELTFILRDDWRNALSAHKAVQLTVDALNPTNLQYLGVWMGYELEPEYMSSAFADWSTALTKLIDVRTLDLGWAAPGLMFPILSVPDSVEPVLPALRLLSIHALNVSQMDEAPPHLSDAVHMVLSRKRAGVPLAHIRTGVIAIDGDVEEAVGVLLPRWRAVVPLVECLSDDTIPDWEEGIGAVLQSGDTDATGDAEQEY</sequence>
<reference evidence="1" key="1">
    <citation type="submission" date="2021-02" db="EMBL/GenBank/DDBJ databases">
        <authorList>
            <consortium name="DOE Joint Genome Institute"/>
            <person name="Ahrendt S."/>
            <person name="Looney B.P."/>
            <person name="Miyauchi S."/>
            <person name="Morin E."/>
            <person name="Drula E."/>
            <person name="Courty P.E."/>
            <person name="Chicoki N."/>
            <person name="Fauchery L."/>
            <person name="Kohler A."/>
            <person name="Kuo A."/>
            <person name="Labutti K."/>
            <person name="Pangilinan J."/>
            <person name="Lipzen A."/>
            <person name="Riley R."/>
            <person name="Andreopoulos W."/>
            <person name="He G."/>
            <person name="Johnson J."/>
            <person name="Barry K.W."/>
            <person name="Grigoriev I.V."/>
            <person name="Nagy L."/>
            <person name="Hibbett D."/>
            <person name="Henrissat B."/>
            <person name="Matheny P.B."/>
            <person name="Labbe J."/>
            <person name="Martin F."/>
        </authorList>
    </citation>
    <scope>NUCLEOTIDE SEQUENCE</scope>
    <source>
        <strain evidence="1">EC-137</strain>
    </source>
</reference>
<comment type="caution">
    <text evidence="1">The sequence shown here is derived from an EMBL/GenBank/DDBJ whole genome shotgun (WGS) entry which is preliminary data.</text>
</comment>
<keyword evidence="2" id="KW-1185">Reference proteome</keyword>
<evidence type="ECO:0000313" key="2">
    <source>
        <dbReference type="Proteomes" id="UP000814128"/>
    </source>
</evidence>
<protein>
    <submittedName>
        <fullName evidence="1">Uncharacterized protein</fullName>
    </submittedName>
</protein>